<dbReference type="KEGG" id="vg:28799456"/>
<keyword evidence="3" id="KW-1185">Reference proteome</keyword>
<dbReference type="InterPro" id="IPR012337">
    <property type="entry name" value="RNaseH-like_sf"/>
</dbReference>
<dbReference type="Gene3D" id="3.30.420.10">
    <property type="entry name" value="Ribonuclease H-like superfamily/Ribonuclease H"/>
    <property type="match status" value="1"/>
</dbReference>
<accession>A0A142F1B4</accession>
<reference evidence="2 3" key="1">
    <citation type="submission" date="2016-01" db="EMBL/GenBank/DDBJ databases">
        <title>Isolation and characterization of bacteriophages from East Africa Rift Valley soda lakes.</title>
        <authorList>
            <person name="van Zyl L.J."/>
            <person name="Nemavhulani S."/>
            <person name="Cowan D.A."/>
            <person name="Trindade M.I."/>
        </authorList>
    </citation>
    <scope>NUCLEOTIDE SEQUENCE [LARGE SCALE GENOMIC DNA]</scope>
</reference>
<sequence length="191" mass="22183">MGKKSKVKCFYDFEFSGLHKNTTPISLGVTSSNGLSFYAEFTDYDKSQIDDWLEKNIINHLLLLNENQVYRTLGSTTFVKGTSDEVSRYFRKWLYANFEYVEFWGDCSWYDGVLLNEVLGGAFNLPDNVNYIYQDIVTLFRAFGIDPDISREAFIDKPIEGVKHNALYDSKVIQACYDKIVRNFESYEIKL</sequence>
<dbReference type="GeneID" id="28799456"/>
<evidence type="ECO:0000259" key="1">
    <source>
        <dbReference type="Pfam" id="PF16473"/>
    </source>
</evidence>
<evidence type="ECO:0000313" key="3">
    <source>
        <dbReference type="Proteomes" id="UP000201588"/>
    </source>
</evidence>
<name>A0A142F1B4_9CAUD</name>
<organism evidence="2 3">
    <name type="scientific">Bacillus phage Shbh1</name>
    <dbReference type="NCBI Taxonomy" id="1796992"/>
    <lineage>
        <taxon>Viruses</taxon>
        <taxon>Duplodnaviria</taxon>
        <taxon>Heunggongvirae</taxon>
        <taxon>Uroviricota</taxon>
        <taxon>Caudoviricetes</taxon>
        <taxon>Herelleviridae</taxon>
        <taxon>Bastillevirinae</taxon>
        <taxon>Shalavirus</taxon>
        <taxon>Shalavirus Shbh1</taxon>
    </lineage>
</organism>
<feature type="domain" description="3'-5' exoribonuclease Rv2179c-like" evidence="1">
    <location>
        <begin position="9"/>
        <end position="174"/>
    </location>
</feature>
<dbReference type="InterPro" id="IPR036397">
    <property type="entry name" value="RNaseH_sf"/>
</dbReference>
<proteinExistence type="predicted"/>
<dbReference type="Pfam" id="PF16473">
    <property type="entry name" value="Rv2179c-like"/>
    <property type="match status" value="1"/>
</dbReference>
<evidence type="ECO:0000313" key="2">
    <source>
        <dbReference type="EMBL" id="AMQ66571.1"/>
    </source>
</evidence>
<protein>
    <recommendedName>
        <fullName evidence="1">3'-5' exoribonuclease Rv2179c-like domain-containing protein</fullName>
    </recommendedName>
</protein>
<dbReference type="RefSeq" id="YP_009275261.1">
    <property type="nucleotide sequence ID" value="NC_030925.1"/>
</dbReference>
<dbReference type="SUPFAM" id="SSF53098">
    <property type="entry name" value="Ribonuclease H-like"/>
    <property type="match status" value="1"/>
</dbReference>
<dbReference type="GO" id="GO:0003676">
    <property type="term" value="F:nucleic acid binding"/>
    <property type="evidence" value="ECO:0007669"/>
    <property type="project" value="InterPro"/>
</dbReference>
<dbReference type="OrthoDB" id="10442at10239"/>
<dbReference type="EMBL" id="KU640380">
    <property type="protein sequence ID" value="AMQ66571.1"/>
    <property type="molecule type" value="Genomic_DNA"/>
</dbReference>
<dbReference type="Proteomes" id="UP000201588">
    <property type="component" value="Segment"/>
</dbReference>
<dbReference type="InterPro" id="IPR033390">
    <property type="entry name" value="Rv2179c-like"/>
</dbReference>